<evidence type="ECO:0000256" key="8">
    <source>
        <dbReference type="ARBA" id="ARBA00022989"/>
    </source>
</evidence>
<evidence type="ECO:0000256" key="9">
    <source>
        <dbReference type="ARBA" id="ARBA00023136"/>
    </source>
</evidence>
<dbReference type="InterPro" id="IPR003591">
    <property type="entry name" value="Leu-rich_rpt_typical-subtyp"/>
</dbReference>
<dbReference type="Gene3D" id="3.80.10.10">
    <property type="entry name" value="Ribonuclease Inhibitor"/>
    <property type="match status" value="4"/>
</dbReference>
<dbReference type="GO" id="GO:0005524">
    <property type="term" value="F:ATP binding"/>
    <property type="evidence" value="ECO:0007669"/>
    <property type="project" value="UniProtKB-KW"/>
</dbReference>
<keyword evidence="9" id="KW-0472">Membrane</keyword>
<evidence type="ECO:0000256" key="5">
    <source>
        <dbReference type="ARBA" id="ARBA00022737"/>
    </source>
</evidence>
<feature type="compositionally biased region" description="Basic and acidic residues" evidence="12">
    <location>
        <begin position="135"/>
        <end position="162"/>
    </location>
</feature>
<dbReference type="GO" id="GO:0016020">
    <property type="term" value="C:membrane"/>
    <property type="evidence" value="ECO:0007669"/>
    <property type="project" value="UniProtKB-SubCell"/>
</dbReference>
<dbReference type="Pfam" id="PF00560">
    <property type="entry name" value="LRR_1"/>
    <property type="match status" value="7"/>
</dbReference>
<evidence type="ECO:0000256" key="12">
    <source>
        <dbReference type="SAM" id="MobiDB-lite"/>
    </source>
</evidence>
<evidence type="ECO:0000256" key="6">
    <source>
        <dbReference type="ARBA" id="ARBA00022741"/>
    </source>
</evidence>
<evidence type="ECO:0000313" key="13">
    <source>
        <dbReference type="EMBL" id="CAI8586561.1"/>
    </source>
</evidence>
<dbReference type="SMART" id="SM00369">
    <property type="entry name" value="LRR_TYP"/>
    <property type="match status" value="9"/>
</dbReference>
<dbReference type="FunFam" id="3.80.10.10:FF:000041">
    <property type="entry name" value="LRR receptor-like serine/threonine-protein kinase ERECTA"/>
    <property type="match status" value="1"/>
</dbReference>
<organism evidence="13 14">
    <name type="scientific">Vicia faba</name>
    <name type="common">Broad bean</name>
    <name type="synonym">Faba vulgaris</name>
    <dbReference type="NCBI Taxonomy" id="3906"/>
    <lineage>
        <taxon>Eukaryota</taxon>
        <taxon>Viridiplantae</taxon>
        <taxon>Streptophyta</taxon>
        <taxon>Embryophyta</taxon>
        <taxon>Tracheophyta</taxon>
        <taxon>Spermatophyta</taxon>
        <taxon>Magnoliopsida</taxon>
        <taxon>eudicotyledons</taxon>
        <taxon>Gunneridae</taxon>
        <taxon>Pentapetalae</taxon>
        <taxon>rosids</taxon>
        <taxon>fabids</taxon>
        <taxon>Fabales</taxon>
        <taxon>Fabaceae</taxon>
        <taxon>Papilionoideae</taxon>
        <taxon>50 kb inversion clade</taxon>
        <taxon>NPAAA clade</taxon>
        <taxon>Hologalegina</taxon>
        <taxon>IRL clade</taxon>
        <taxon>Fabeae</taxon>
        <taxon>Vicia</taxon>
    </lineage>
</organism>
<dbReference type="AlphaFoldDB" id="A0AAV0YL72"/>
<dbReference type="InterPro" id="IPR001611">
    <property type="entry name" value="Leu-rich_rpt"/>
</dbReference>
<feature type="compositionally biased region" description="Basic residues" evidence="12">
    <location>
        <begin position="68"/>
        <end position="78"/>
    </location>
</feature>
<dbReference type="Proteomes" id="UP001157006">
    <property type="component" value="Chromosome 1L"/>
</dbReference>
<dbReference type="InterPro" id="IPR032675">
    <property type="entry name" value="LRR_dom_sf"/>
</dbReference>
<keyword evidence="4" id="KW-0732">Signal</keyword>
<evidence type="ECO:0000256" key="2">
    <source>
        <dbReference type="ARBA" id="ARBA00022614"/>
    </source>
</evidence>
<accession>A0AAV0YL72</accession>
<keyword evidence="6" id="KW-0547">Nucleotide-binding</keyword>
<feature type="compositionally biased region" description="Basic and acidic residues" evidence="12">
    <location>
        <begin position="212"/>
        <end position="239"/>
    </location>
</feature>
<protein>
    <submittedName>
        <fullName evidence="13">Uncharacterized protein</fullName>
    </submittedName>
</protein>
<keyword evidence="5" id="KW-0677">Repeat</keyword>
<keyword evidence="8" id="KW-1133">Transmembrane helix</keyword>
<comment type="subcellular location">
    <subcellularLocation>
        <location evidence="1">Membrane</location>
        <topology evidence="1">Single-pass type I membrane protein</topology>
    </subcellularLocation>
</comment>
<dbReference type="PANTHER" id="PTHR48053">
    <property type="entry name" value="LEUCINE RICH REPEAT FAMILY PROTEIN, EXPRESSED"/>
    <property type="match status" value="1"/>
</dbReference>
<keyword evidence="7" id="KW-0067">ATP-binding</keyword>
<dbReference type="InterPro" id="IPR051716">
    <property type="entry name" value="Plant_RL_S/T_kinase"/>
</dbReference>
<dbReference type="SUPFAM" id="SSF52047">
    <property type="entry name" value="RNI-like"/>
    <property type="match status" value="1"/>
</dbReference>
<sequence length="857" mass="94600">MASGSTAPSANAPTENAKPKAPPPKKRPALVVESGSDEESDSPPAPLKRRKLTKDASVPAPAPEGRTIRIKVAGRKPRPPPVIIEEPTEEELNILLNKPVESDNSSPGAEANPQDITESSPPRTSETLESAELSRPQEKGLGNDEAHTENEANAETVEKPTEEPLVEEQQPEAVQVVDLSEENHEERDQGNAGEENQGAVDEENQGGTGEGHQGDASEEHQDDAGEGHQGDASEEHQGDASEEPQVDAGAAPVRVEEQQVEALNIQQPQTQDNTVARVTSTKHRSQHTCNNVSTYVIGLDLSCNNLRGEFHPNSTIFKLRHLQQLNLAFNVFFWSSVHVGIGDLVSLTNLNLSNCFLRDTNIPSEISHLSKLVSLDLSMTDMELNPFTWKKLIHNATNLRELSLDSVYMGSIKENSLSMLKNLSSSLVSLSLASTGLEGNLSSDILSLPNLQKLDLSGNQYLSGQLPKSNWSTPLSYLDLFLVNFSGEIPYSIGQSKSLTYLKLQGCNFNGMVPLSLWNLNQLTYLNLANNNFEGEIPSSLSKLTHLTFLNLGDNKFSGNIPNIFENLIRLEYLLLSNNKLIGPIPSKNTNHSKLISLYLGHNMLNGTIPHWCFKLPSLLELHLSDNHLTGFIGDFSTHSLEYLILSNNNLHGHIPNSIFKLQSLTYLDLSLNNLSGEWFQKQLLNSWEKIEYIDLSFNKLQGDLPIPPYGIQYLLLSNNNFTGDIALSLCNASSLEMLNLAHNNLTGTIPQCLGTFPSLSILDMQMNNFYGSMPGTFSKENNFETIKLNDNQLEGPLPHSLAHCTKLKILDLGDNNIDDAFPNWLETLKELQVLSLRSNKLYVEPCQHRASRTFKQ</sequence>
<proteinExistence type="predicted"/>
<dbReference type="PANTHER" id="PTHR48053:SF71">
    <property type="entry name" value="LEUCINE RICH REPEAT FAMILY PROTEIN, EXPRESSED"/>
    <property type="match status" value="1"/>
</dbReference>
<feature type="compositionally biased region" description="Polar residues" evidence="12">
    <location>
        <begin position="114"/>
        <end position="128"/>
    </location>
</feature>
<gene>
    <name evidence="13" type="ORF">VFH_I259760</name>
</gene>
<dbReference type="Pfam" id="PF13855">
    <property type="entry name" value="LRR_8"/>
    <property type="match status" value="2"/>
</dbReference>
<evidence type="ECO:0000256" key="3">
    <source>
        <dbReference type="ARBA" id="ARBA00022692"/>
    </source>
</evidence>
<name>A0AAV0YL72_VICFA</name>
<dbReference type="SUPFAM" id="SSF52058">
    <property type="entry name" value="L domain-like"/>
    <property type="match status" value="2"/>
</dbReference>
<feature type="region of interest" description="Disordered" evidence="12">
    <location>
        <begin position="1"/>
        <end position="249"/>
    </location>
</feature>
<dbReference type="FunFam" id="3.80.10.10:FF:000095">
    <property type="entry name" value="LRR receptor-like serine/threonine-protein kinase GSO1"/>
    <property type="match status" value="1"/>
</dbReference>
<keyword evidence="2" id="KW-0433">Leucine-rich repeat</keyword>
<reference evidence="13 14" key="1">
    <citation type="submission" date="2023-01" db="EMBL/GenBank/DDBJ databases">
        <authorList>
            <person name="Kreplak J."/>
        </authorList>
    </citation>
    <scope>NUCLEOTIDE SEQUENCE [LARGE SCALE GENOMIC DNA]</scope>
</reference>
<dbReference type="EMBL" id="OX451736">
    <property type="protein sequence ID" value="CAI8586561.1"/>
    <property type="molecule type" value="Genomic_DNA"/>
</dbReference>
<evidence type="ECO:0000313" key="14">
    <source>
        <dbReference type="Proteomes" id="UP001157006"/>
    </source>
</evidence>
<keyword evidence="3" id="KW-0812">Transmembrane</keyword>
<evidence type="ECO:0000256" key="4">
    <source>
        <dbReference type="ARBA" id="ARBA00022729"/>
    </source>
</evidence>
<evidence type="ECO:0000256" key="1">
    <source>
        <dbReference type="ARBA" id="ARBA00004479"/>
    </source>
</evidence>
<keyword evidence="14" id="KW-1185">Reference proteome</keyword>
<evidence type="ECO:0000256" key="11">
    <source>
        <dbReference type="ARBA" id="ARBA00023180"/>
    </source>
</evidence>
<keyword evidence="10" id="KW-0675">Receptor</keyword>
<keyword evidence="11" id="KW-0325">Glycoprotein</keyword>
<evidence type="ECO:0000256" key="10">
    <source>
        <dbReference type="ARBA" id="ARBA00023170"/>
    </source>
</evidence>
<evidence type="ECO:0000256" key="7">
    <source>
        <dbReference type="ARBA" id="ARBA00022840"/>
    </source>
</evidence>